<dbReference type="InterPro" id="IPR045851">
    <property type="entry name" value="AMP-bd_C_sf"/>
</dbReference>
<organism evidence="4 5">
    <name type="scientific">[Clostridium] polysaccharolyticum</name>
    <dbReference type="NCBI Taxonomy" id="29364"/>
    <lineage>
        <taxon>Bacteria</taxon>
        <taxon>Bacillati</taxon>
        <taxon>Bacillota</taxon>
        <taxon>Clostridia</taxon>
        <taxon>Lachnospirales</taxon>
        <taxon>Lachnospiraceae</taxon>
    </lineage>
</organism>
<dbReference type="InterPro" id="IPR020459">
    <property type="entry name" value="AMP-binding"/>
</dbReference>
<dbReference type="PRINTS" id="PR00154">
    <property type="entry name" value="AMPBINDING"/>
</dbReference>
<dbReference type="OrthoDB" id="9778383at2"/>
<evidence type="ECO:0000256" key="2">
    <source>
        <dbReference type="ARBA" id="ARBA00022553"/>
    </source>
</evidence>
<dbReference type="SUPFAM" id="SSF47336">
    <property type="entry name" value="ACP-like"/>
    <property type="match status" value="1"/>
</dbReference>
<dbReference type="InterPro" id="IPR010071">
    <property type="entry name" value="AA_adenyl_dom"/>
</dbReference>
<dbReference type="PROSITE" id="PS50075">
    <property type="entry name" value="CARRIER"/>
    <property type="match status" value="1"/>
</dbReference>
<dbReference type="Gene3D" id="3.30.300.30">
    <property type="match status" value="1"/>
</dbReference>
<dbReference type="SUPFAM" id="SSF56801">
    <property type="entry name" value="Acetyl-CoA synthetase-like"/>
    <property type="match status" value="1"/>
</dbReference>
<sequence length="587" mass="66823">MKYSIIDAFEQNVRNIGNREAIVYCEKRITYGQLDKMVNDIAARLLRRNAKKGDFIGVYLEKSPDLIAAALAILKIGAVYVPIAHEYPKERLEYIIHDAGLSCILIDEKDNDYQCEKELITVNNKEYSEDVKLPRVEQCKISKDDLAYVIYTSGTTGTPKGVMIHHEGFANRIKWQMDYFDVQYEDKVLMKAPIGFDISLWEMFLPIYSGATCVIAKENGYKDISYLISLIESEKITIAQFVPSILRFIIEISKEPNCSLKNFLKKLVSSGEELNKELVQECLQVLPKTNLYNFYGPTETSICVSACLLNEIKDFTYIPLGDAIRNMNLFLLDEDMQKITEDGVKGEIYITGIGVGKGYINKPEQTRKAFLPSIEDKNKKMYKTGDIGFYYKGNIIYVGRNDQTIKLQGNRIDLGEIEAKIYEQSFVEQTVVKCIQKDNGAKVLVAFLKLNSDDKEKYVQEIKTSLKRTLPKYMIPQFFVTDCSFELTANGKIDKTKLTMQFDDASLADDRQQFETKEIIRQAFSNVSHLSMSDEDDFFEMGGSSLEAIQILMIINREIQLNLPFGDVVDDFSIKGIASIIGSRKVP</sequence>
<evidence type="ECO:0000313" key="4">
    <source>
        <dbReference type="EMBL" id="SET04738.1"/>
    </source>
</evidence>
<dbReference type="Pfam" id="PF00501">
    <property type="entry name" value="AMP-binding"/>
    <property type="match status" value="1"/>
</dbReference>
<keyword evidence="2" id="KW-0597">Phosphoprotein</keyword>
<dbReference type="NCBIfam" id="TIGR01733">
    <property type="entry name" value="AA-adenyl-dom"/>
    <property type="match status" value="1"/>
</dbReference>
<gene>
    <name evidence="4" type="ORF">SAMN04487772_10778</name>
</gene>
<dbReference type="InterPro" id="IPR020845">
    <property type="entry name" value="AMP-binding_CS"/>
</dbReference>
<dbReference type="Gene3D" id="3.40.50.12780">
    <property type="entry name" value="N-terminal domain of ligase-like"/>
    <property type="match status" value="1"/>
</dbReference>
<dbReference type="InterPro" id="IPR025110">
    <property type="entry name" value="AMP-bd_C"/>
</dbReference>
<dbReference type="EMBL" id="FOHN01000007">
    <property type="protein sequence ID" value="SET04738.1"/>
    <property type="molecule type" value="Genomic_DNA"/>
</dbReference>
<dbReference type="PROSITE" id="PS00455">
    <property type="entry name" value="AMP_BINDING"/>
    <property type="match status" value="1"/>
</dbReference>
<dbReference type="CDD" id="cd05930">
    <property type="entry name" value="A_NRPS"/>
    <property type="match status" value="1"/>
</dbReference>
<dbReference type="RefSeq" id="WP_092477424.1">
    <property type="nucleotide sequence ID" value="NZ_FOHN01000007.1"/>
</dbReference>
<reference evidence="4 5" key="1">
    <citation type="submission" date="2016-10" db="EMBL/GenBank/DDBJ databases">
        <authorList>
            <person name="de Groot N.N."/>
        </authorList>
    </citation>
    <scope>NUCLEOTIDE SEQUENCE [LARGE SCALE GENOMIC DNA]</scope>
    <source>
        <strain evidence="4 5">DSM 1801</strain>
    </source>
</reference>
<dbReference type="PANTHER" id="PTHR44845">
    <property type="entry name" value="CARRIER DOMAIN-CONTAINING PROTEIN"/>
    <property type="match status" value="1"/>
</dbReference>
<evidence type="ECO:0000256" key="1">
    <source>
        <dbReference type="ARBA" id="ARBA00022450"/>
    </source>
</evidence>
<name>A0A1I0BEZ9_9FIRM</name>
<dbReference type="InterPro" id="IPR000873">
    <property type="entry name" value="AMP-dep_synth/lig_dom"/>
</dbReference>
<protein>
    <submittedName>
        <fullName evidence="4">Amino acid adenylation domain-containing protein</fullName>
    </submittedName>
</protein>
<dbReference type="InterPro" id="IPR042099">
    <property type="entry name" value="ANL_N_sf"/>
</dbReference>
<keyword evidence="5" id="KW-1185">Reference proteome</keyword>
<proteinExistence type="predicted"/>
<dbReference type="AlphaFoldDB" id="A0A1I0BEZ9"/>
<dbReference type="Pfam" id="PF00550">
    <property type="entry name" value="PP-binding"/>
    <property type="match status" value="1"/>
</dbReference>
<dbReference type="PROSITE" id="PS00012">
    <property type="entry name" value="PHOSPHOPANTETHEINE"/>
    <property type="match status" value="1"/>
</dbReference>
<dbReference type="STRING" id="29364.SAMN04487772_10778"/>
<dbReference type="Gene3D" id="1.10.1200.10">
    <property type="entry name" value="ACP-like"/>
    <property type="match status" value="1"/>
</dbReference>
<keyword evidence="1" id="KW-0596">Phosphopantetheine</keyword>
<dbReference type="InterPro" id="IPR006162">
    <property type="entry name" value="Ppantetheine_attach_site"/>
</dbReference>
<feature type="domain" description="Carrier" evidence="3">
    <location>
        <begin position="511"/>
        <end position="585"/>
    </location>
</feature>
<dbReference type="PANTHER" id="PTHR44845:SF7">
    <property type="entry name" value="PLIPASTATIN SYNTHASE SUBUNIT D"/>
    <property type="match status" value="1"/>
</dbReference>
<dbReference type="Proteomes" id="UP000199800">
    <property type="component" value="Unassembled WGS sequence"/>
</dbReference>
<evidence type="ECO:0000313" key="5">
    <source>
        <dbReference type="Proteomes" id="UP000199800"/>
    </source>
</evidence>
<dbReference type="InterPro" id="IPR009081">
    <property type="entry name" value="PP-bd_ACP"/>
</dbReference>
<accession>A0A1I0BEZ9</accession>
<dbReference type="InterPro" id="IPR036736">
    <property type="entry name" value="ACP-like_sf"/>
</dbReference>
<dbReference type="FunFam" id="3.40.50.980:FF:000001">
    <property type="entry name" value="Non-ribosomal peptide synthetase"/>
    <property type="match status" value="1"/>
</dbReference>
<dbReference type="Pfam" id="PF13193">
    <property type="entry name" value="AMP-binding_C"/>
    <property type="match status" value="1"/>
</dbReference>
<evidence type="ECO:0000259" key="3">
    <source>
        <dbReference type="PROSITE" id="PS50075"/>
    </source>
</evidence>